<accession>A0A0F9SF47</accession>
<keyword evidence="1" id="KW-1133">Transmembrane helix</keyword>
<reference evidence="2" key="1">
    <citation type="journal article" date="2015" name="Nature">
        <title>Complex archaea that bridge the gap between prokaryotes and eukaryotes.</title>
        <authorList>
            <person name="Spang A."/>
            <person name="Saw J.H."/>
            <person name="Jorgensen S.L."/>
            <person name="Zaremba-Niedzwiedzka K."/>
            <person name="Martijn J."/>
            <person name="Lind A.E."/>
            <person name="van Eijk R."/>
            <person name="Schleper C."/>
            <person name="Guy L."/>
            <person name="Ettema T.J."/>
        </authorList>
    </citation>
    <scope>NUCLEOTIDE SEQUENCE</scope>
</reference>
<evidence type="ECO:0000256" key="1">
    <source>
        <dbReference type="SAM" id="Phobius"/>
    </source>
</evidence>
<organism evidence="2">
    <name type="scientific">marine sediment metagenome</name>
    <dbReference type="NCBI Taxonomy" id="412755"/>
    <lineage>
        <taxon>unclassified sequences</taxon>
        <taxon>metagenomes</taxon>
        <taxon>ecological metagenomes</taxon>
    </lineage>
</organism>
<keyword evidence="1" id="KW-0812">Transmembrane</keyword>
<dbReference type="Pfam" id="PF11028">
    <property type="entry name" value="TMEM260-like"/>
    <property type="match status" value="1"/>
</dbReference>
<feature type="transmembrane region" description="Helical" evidence="1">
    <location>
        <begin position="276"/>
        <end position="293"/>
    </location>
</feature>
<dbReference type="AlphaFoldDB" id="A0A0F9SF47"/>
<feature type="transmembrane region" description="Helical" evidence="1">
    <location>
        <begin position="153"/>
        <end position="177"/>
    </location>
</feature>
<name>A0A0F9SF47_9ZZZZ</name>
<evidence type="ECO:0008006" key="3">
    <source>
        <dbReference type="Google" id="ProtNLM"/>
    </source>
</evidence>
<feature type="transmembrane region" description="Helical" evidence="1">
    <location>
        <begin position="21"/>
        <end position="37"/>
    </location>
</feature>
<keyword evidence="1" id="KW-0472">Membrane</keyword>
<dbReference type="InterPro" id="IPR021280">
    <property type="entry name" value="TMEM260-like"/>
</dbReference>
<feature type="transmembrane region" description="Helical" evidence="1">
    <location>
        <begin position="86"/>
        <end position="106"/>
    </location>
</feature>
<gene>
    <name evidence="2" type="ORF">LCGC14_0781730</name>
</gene>
<protein>
    <recommendedName>
        <fullName evidence="3">Glycosyltransferase RgtA/B/C/D-like domain-containing protein</fullName>
    </recommendedName>
</protein>
<feature type="transmembrane region" description="Helical" evidence="1">
    <location>
        <begin position="198"/>
        <end position="215"/>
    </location>
</feature>
<feature type="transmembrane region" description="Helical" evidence="1">
    <location>
        <begin position="323"/>
        <end position="342"/>
    </location>
</feature>
<comment type="caution">
    <text evidence="2">The sequence shown here is derived from an EMBL/GenBank/DDBJ whole genome shotgun (WGS) entry which is preliminary data.</text>
</comment>
<feature type="transmembrane region" description="Helical" evidence="1">
    <location>
        <begin position="299"/>
        <end position="316"/>
    </location>
</feature>
<feature type="transmembrane region" description="Helical" evidence="1">
    <location>
        <begin position="250"/>
        <end position="269"/>
    </location>
</feature>
<sequence>MQETYSGVENEMTRILTLKNEIAVLGLALAYFIWLAAPDVTWINTDSDAGIYLWSTREWGLSHPTGAPLYNIVGNIINQGADLQEAAQRLSILSAVAAALTALVLYRETKSWVAPGVFMAAGVVVSQSTIVETYAPVTLTIALAWHWRNSPRLFPVAMALGMGIHHLIGFTVVPLMIWRYYRVGQGSGFPVVSRYDSIGFLVGVAWYAAYFPFAIKPEAAWASRGIFDYFTSQSFLTGGIDPIEDGFQRIQEAVFVLAGGFGASFIVLLWKIKDKFLLWLMLAYIIYYVTNLAPQTYVYVVPVFVFGGIALARMKLGRYQKVIVYTTIPMLIVFNTFAYDIGRTLDESPTSARQFIDRVETLPDESTIISIGRGWERGLLWNKESENTVRIITSYRQFDGWIGDPAITPTYRSVVVDSSRYLVRLIRCYTRLSCKYGRNRIDGMDSDSDIQSNSEILYPVLADNLLNIAGVYPPP</sequence>
<dbReference type="EMBL" id="LAZR01002025">
    <property type="protein sequence ID" value="KKN35616.1"/>
    <property type="molecule type" value="Genomic_DNA"/>
</dbReference>
<proteinExistence type="predicted"/>
<evidence type="ECO:0000313" key="2">
    <source>
        <dbReference type="EMBL" id="KKN35616.1"/>
    </source>
</evidence>
<feature type="transmembrane region" description="Helical" evidence="1">
    <location>
        <begin position="118"/>
        <end position="147"/>
    </location>
</feature>